<feature type="compositionally biased region" description="Basic and acidic residues" evidence="10">
    <location>
        <begin position="460"/>
        <end position="483"/>
    </location>
</feature>
<evidence type="ECO:0000313" key="13">
    <source>
        <dbReference type="EMBL" id="BBJ41464.1"/>
    </source>
</evidence>
<dbReference type="AlphaFoldDB" id="A0A4D4KF61"/>
<keyword evidence="7" id="KW-0067">ATP-binding</keyword>
<evidence type="ECO:0000313" key="15">
    <source>
        <dbReference type="Proteomes" id="UP000299290"/>
    </source>
</evidence>
<dbReference type="InterPro" id="IPR050482">
    <property type="entry name" value="Sensor_HK_TwoCompSys"/>
</dbReference>
<evidence type="ECO:0000256" key="9">
    <source>
        <dbReference type="SAM" id="Coils"/>
    </source>
</evidence>
<evidence type="ECO:0000256" key="7">
    <source>
        <dbReference type="ARBA" id="ARBA00022840"/>
    </source>
</evidence>
<feature type="coiled-coil region" evidence="9">
    <location>
        <begin position="145"/>
        <end position="183"/>
    </location>
</feature>
<dbReference type="CDD" id="cd16917">
    <property type="entry name" value="HATPase_UhpB-NarQ-NarX-like"/>
    <property type="match status" value="1"/>
</dbReference>
<keyword evidence="4" id="KW-0808">Transferase</keyword>
<dbReference type="GO" id="GO:0000155">
    <property type="term" value="F:phosphorelay sensor kinase activity"/>
    <property type="evidence" value="ECO:0007669"/>
    <property type="project" value="InterPro"/>
</dbReference>
<dbReference type="InterPro" id="IPR036890">
    <property type="entry name" value="HATPase_C_sf"/>
</dbReference>
<dbReference type="SUPFAM" id="SSF55874">
    <property type="entry name" value="ATPase domain of HSP90 chaperone/DNA topoisomerase II/histidine kinase"/>
    <property type="match status" value="1"/>
</dbReference>
<protein>
    <recommendedName>
        <fullName evidence="2">histidine kinase</fullName>
        <ecNumber evidence="2">2.7.13.3</ecNumber>
    </recommendedName>
</protein>
<evidence type="ECO:0000256" key="11">
    <source>
        <dbReference type="SAM" id="Phobius"/>
    </source>
</evidence>
<dbReference type="InterPro" id="IPR011712">
    <property type="entry name" value="Sig_transdc_His_kin_sub3_dim/P"/>
</dbReference>
<dbReference type="PANTHER" id="PTHR24421">
    <property type="entry name" value="NITRATE/NITRITE SENSOR PROTEIN NARX-RELATED"/>
    <property type="match status" value="1"/>
</dbReference>
<dbReference type="Gene3D" id="1.20.5.1930">
    <property type="match status" value="1"/>
</dbReference>
<dbReference type="GO" id="GO:0005524">
    <property type="term" value="F:ATP binding"/>
    <property type="evidence" value="ECO:0007669"/>
    <property type="project" value="UniProtKB-KW"/>
</dbReference>
<evidence type="ECO:0000256" key="2">
    <source>
        <dbReference type="ARBA" id="ARBA00012438"/>
    </source>
</evidence>
<dbReference type="EMBL" id="BJHV01000001">
    <property type="protein sequence ID" value="GDY44977.1"/>
    <property type="molecule type" value="Genomic_DNA"/>
</dbReference>
<proteinExistence type="predicted"/>
<feature type="transmembrane region" description="Helical" evidence="11">
    <location>
        <begin position="30"/>
        <end position="46"/>
    </location>
</feature>
<evidence type="ECO:0000313" key="14">
    <source>
        <dbReference type="EMBL" id="GDY44977.1"/>
    </source>
</evidence>
<sequence length="502" mass="51569">MGLDVLLAVASAVECAVEGVFFAHDARIPVVVGVLIGVVVGATLVLRRRWAIAVVLISIAITPAEMGLLLGVVSLYTLASSEVPRRITALLAGMAAVGSFLVTVIGLRRDNPQSGLGTSVWEAPMFAMVLTLGLTAPPVLLGLYVRARRRLVESLRERADGLERELSLLAERAEERAEWARNEERTRIAREMHDVVAHRVSLMVVHAAALQAVALKDPEKASKNAALVGDMGRQALTELRQMLGVLRSEDGLRAPGAASAAVASGPVVAAGDRAADVAGSSVDVDGSSADAAEERPLASVAVAASAAAEAAGAAGRDVGALGGPRLAELEALVGQSRAAGMAVELSVEGEKRRYAASVEQAAYRVVQEALTNVHKHAPGASARVRVAHRSAEIAVQVENGPSERGAADAGLPSGGNGLVGMRERVSTLGGGFVSGATEAGGFRVSAVIPDGTDGTDGTDDADHTDSVDEKDHTVGGDRLEGRPVEGTAAEGRGGGVERAQRA</sequence>
<evidence type="ECO:0000259" key="12">
    <source>
        <dbReference type="Pfam" id="PF07730"/>
    </source>
</evidence>
<feature type="domain" description="Signal transduction histidine kinase subgroup 3 dimerisation and phosphoacceptor" evidence="12">
    <location>
        <begin position="184"/>
        <end position="249"/>
    </location>
</feature>
<evidence type="ECO:0000256" key="4">
    <source>
        <dbReference type="ARBA" id="ARBA00022679"/>
    </source>
</evidence>
<feature type="region of interest" description="Disordered" evidence="10">
    <location>
        <begin position="446"/>
        <end position="502"/>
    </location>
</feature>
<dbReference type="Gene3D" id="3.30.565.10">
    <property type="entry name" value="Histidine kinase-like ATPase, C-terminal domain"/>
    <property type="match status" value="1"/>
</dbReference>
<name>A0A4D4KF61_9ACTN</name>
<keyword evidence="3" id="KW-0597">Phosphoprotein</keyword>
<evidence type="ECO:0000256" key="1">
    <source>
        <dbReference type="ARBA" id="ARBA00000085"/>
    </source>
</evidence>
<gene>
    <name evidence="14" type="ORF">SANT12839_058590</name>
    <name evidence="13" type="ORF">SSPO_041820</name>
</gene>
<keyword evidence="15" id="KW-1185">Reference proteome</keyword>
<evidence type="ECO:0000256" key="5">
    <source>
        <dbReference type="ARBA" id="ARBA00022741"/>
    </source>
</evidence>
<dbReference type="GO" id="GO:0016020">
    <property type="term" value="C:membrane"/>
    <property type="evidence" value="ECO:0007669"/>
    <property type="project" value="InterPro"/>
</dbReference>
<evidence type="ECO:0000313" key="16">
    <source>
        <dbReference type="Proteomes" id="UP000463951"/>
    </source>
</evidence>
<dbReference type="Proteomes" id="UP000299290">
    <property type="component" value="Unassembled WGS sequence"/>
</dbReference>
<evidence type="ECO:0000256" key="10">
    <source>
        <dbReference type="SAM" id="MobiDB-lite"/>
    </source>
</evidence>
<keyword evidence="11" id="KW-1133">Transmembrane helix</keyword>
<keyword evidence="9" id="KW-0175">Coiled coil</keyword>
<keyword evidence="11" id="KW-0472">Membrane</keyword>
<feature type="transmembrane region" description="Helical" evidence="11">
    <location>
        <begin position="52"/>
        <end position="75"/>
    </location>
</feature>
<accession>A0A4D4KF61</accession>
<dbReference type="EC" id="2.7.13.3" evidence="2"/>
<dbReference type="Proteomes" id="UP000463951">
    <property type="component" value="Chromosome"/>
</dbReference>
<keyword evidence="11" id="KW-0812">Transmembrane</keyword>
<keyword evidence="8" id="KW-0902">Two-component regulatory system</keyword>
<organism evidence="14 15">
    <name type="scientific">Streptomyces antimycoticus</name>
    <dbReference type="NCBI Taxonomy" id="68175"/>
    <lineage>
        <taxon>Bacteria</taxon>
        <taxon>Bacillati</taxon>
        <taxon>Actinomycetota</taxon>
        <taxon>Actinomycetes</taxon>
        <taxon>Kitasatosporales</taxon>
        <taxon>Streptomycetaceae</taxon>
        <taxon>Streptomyces</taxon>
        <taxon>Streptomyces violaceusniger group</taxon>
    </lineage>
</organism>
<keyword evidence="5" id="KW-0547">Nucleotide-binding</keyword>
<reference evidence="15 16" key="1">
    <citation type="journal article" date="2020" name="Int. J. Syst. Evol. Microbiol.">
        <title>Reclassification of Streptomyces castelarensis and Streptomyces sporoclivatus as later heterotypic synonyms of Streptomyces antimycoticus.</title>
        <authorList>
            <person name="Komaki H."/>
            <person name="Tamura T."/>
        </authorList>
    </citation>
    <scope>NUCLEOTIDE SEQUENCE [LARGE SCALE GENOMIC DNA]</scope>
    <source>
        <strain evidence="13 16">NBRC 100767</strain>
        <strain evidence="14 15">NBRC 12839</strain>
    </source>
</reference>
<dbReference type="Pfam" id="PF07730">
    <property type="entry name" value="HisKA_3"/>
    <property type="match status" value="1"/>
</dbReference>
<comment type="catalytic activity">
    <reaction evidence="1">
        <text>ATP + protein L-histidine = ADP + protein N-phospho-L-histidine.</text>
        <dbReference type="EC" id="2.7.13.3"/>
    </reaction>
</comment>
<feature type="transmembrane region" description="Helical" evidence="11">
    <location>
        <begin position="125"/>
        <end position="145"/>
    </location>
</feature>
<dbReference type="PANTHER" id="PTHR24421:SF10">
    <property type="entry name" value="NITRATE_NITRITE SENSOR PROTEIN NARQ"/>
    <property type="match status" value="1"/>
</dbReference>
<evidence type="ECO:0000256" key="6">
    <source>
        <dbReference type="ARBA" id="ARBA00022777"/>
    </source>
</evidence>
<feature type="transmembrane region" description="Helical" evidence="11">
    <location>
        <begin position="87"/>
        <end position="105"/>
    </location>
</feature>
<dbReference type="EMBL" id="AP019620">
    <property type="protein sequence ID" value="BBJ41464.1"/>
    <property type="molecule type" value="Genomic_DNA"/>
</dbReference>
<dbReference type="GO" id="GO:0046983">
    <property type="term" value="F:protein dimerization activity"/>
    <property type="evidence" value="ECO:0007669"/>
    <property type="project" value="InterPro"/>
</dbReference>
<evidence type="ECO:0000256" key="3">
    <source>
        <dbReference type="ARBA" id="ARBA00022553"/>
    </source>
</evidence>
<keyword evidence="6 14" id="KW-0418">Kinase</keyword>
<evidence type="ECO:0000256" key="8">
    <source>
        <dbReference type="ARBA" id="ARBA00023012"/>
    </source>
</evidence>